<evidence type="ECO:0000256" key="3">
    <source>
        <dbReference type="ARBA" id="ARBA00010532"/>
    </source>
</evidence>
<dbReference type="EnsemblMetazoa" id="XM_011680729">
    <property type="protein sequence ID" value="XP_011679031"/>
    <property type="gene ID" value="LOC100893900"/>
</dbReference>
<comment type="similarity">
    <text evidence="3">Belongs to the CD36 family.</text>
</comment>
<name>A0A7M7HPE4_STRPU</name>
<proteinExistence type="inferred from homology"/>
<keyword evidence="8" id="KW-1015">Disulfide bond</keyword>
<dbReference type="PANTHER" id="PTHR11923">
    <property type="entry name" value="SCAVENGER RECEPTOR CLASS B TYPE-1 SR-B1"/>
    <property type="match status" value="1"/>
</dbReference>
<organism evidence="15 16">
    <name type="scientific">Strongylocentrotus purpuratus</name>
    <name type="common">Purple sea urchin</name>
    <dbReference type="NCBI Taxonomy" id="7668"/>
    <lineage>
        <taxon>Eukaryota</taxon>
        <taxon>Metazoa</taxon>
        <taxon>Echinodermata</taxon>
        <taxon>Eleutherozoa</taxon>
        <taxon>Echinozoa</taxon>
        <taxon>Echinoidea</taxon>
        <taxon>Euechinoidea</taxon>
        <taxon>Echinacea</taxon>
        <taxon>Camarodonta</taxon>
        <taxon>Echinidea</taxon>
        <taxon>Strongylocentrotidae</taxon>
        <taxon>Strongylocentrotus</taxon>
    </lineage>
</organism>
<dbReference type="PANTHER" id="PTHR11923:SF110">
    <property type="entry name" value="SCAVENGER RECEPTOR CLASS B MEMBER 1"/>
    <property type="match status" value="1"/>
</dbReference>
<evidence type="ECO:0000313" key="16">
    <source>
        <dbReference type="Proteomes" id="UP000007110"/>
    </source>
</evidence>
<evidence type="ECO:0000256" key="1">
    <source>
        <dbReference type="ARBA" id="ARBA00004189"/>
    </source>
</evidence>
<dbReference type="RefSeq" id="XP_011679031.2">
    <property type="nucleotide sequence ID" value="XM_011680729.2"/>
</dbReference>
<dbReference type="OMA" id="MQWISIC"/>
<dbReference type="InterPro" id="IPR002159">
    <property type="entry name" value="CD36_fam"/>
</dbReference>
<dbReference type="GO" id="GO:0005901">
    <property type="term" value="C:caveola"/>
    <property type="evidence" value="ECO:0007669"/>
    <property type="project" value="UniProtKB-SubCell"/>
</dbReference>
<dbReference type="PRINTS" id="PR01609">
    <property type="entry name" value="CD36FAMILY"/>
</dbReference>
<sequence length="540" mass="61889">MGKAEFSSSRKVCYGILIIFSIGLIVSGSLTPLFMDKMYRIIIDSMMVLEESSLIYQEWAHPTLPSFLSYYLLDIQNPEAFKNGEKLIVKDKGPYVYKIYVDRDNLTFHDNGTLSYVTRYIYFFEPEQSVGPETDRVITPNLALISSVYAARNETDETKSEMNAFLNLIREELTLNLTIGEVMWGYKKARLTPFERYRENGEFLVQDNDDREERMRPGFLSPYNATFLYQYNIFDGVADQKLINTIDNYWGEPKMDWWWSEEANTIKGTDGTMFHPYVERTEQLDMFNPEYCRSLAYNYEKDVNYKGIPLLRFKLATNTWANATDWPPNAGYCSGKPEMCGVSGIMRQDPCRAGSPTSISNPHFYEGDPSLINAVEGLNPVKEIHENTMDIEPLMGMPYVLNVRLQINMETTQDDLFDEVKNIREFTLPIAWFDQGVEADDTIVDDYNTGFVMTAKIGLAMQWISICVGIIIFTLTVCDTVRRCSAEMTAYEVSEKSEMKEHEHVENGDTASDYHKAPLSSSHDLTNTAYTNPTFSTLSS</sequence>
<dbReference type="Pfam" id="PF01130">
    <property type="entry name" value="CD36"/>
    <property type="match status" value="1"/>
</dbReference>
<keyword evidence="5 14" id="KW-0812">Transmembrane</keyword>
<keyword evidence="4" id="KW-1003">Cell membrane</keyword>
<feature type="compositionally biased region" description="Basic and acidic residues" evidence="13">
    <location>
        <begin position="493"/>
        <end position="513"/>
    </location>
</feature>
<evidence type="ECO:0000256" key="5">
    <source>
        <dbReference type="ARBA" id="ARBA00022692"/>
    </source>
</evidence>
<dbReference type="OrthoDB" id="514335at2759"/>
<reference evidence="16" key="1">
    <citation type="submission" date="2015-02" db="EMBL/GenBank/DDBJ databases">
        <title>Genome sequencing for Strongylocentrotus purpuratus.</title>
        <authorList>
            <person name="Murali S."/>
            <person name="Liu Y."/>
            <person name="Vee V."/>
            <person name="English A."/>
            <person name="Wang M."/>
            <person name="Skinner E."/>
            <person name="Han Y."/>
            <person name="Muzny D.M."/>
            <person name="Worley K.C."/>
            <person name="Gibbs R.A."/>
        </authorList>
    </citation>
    <scope>NUCLEOTIDE SEQUENCE</scope>
</reference>
<keyword evidence="9" id="KW-0675">Receptor</keyword>
<dbReference type="Proteomes" id="UP000007110">
    <property type="component" value="Unassembled WGS sequence"/>
</dbReference>
<evidence type="ECO:0000256" key="2">
    <source>
        <dbReference type="ARBA" id="ARBA00004651"/>
    </source>
</evidence>
<comment type="subcellular location">
    <subcellularLocation>
        <location evidence="2">Cell membrane</location>
        <topology evidence="2">Multi-pass membrane protein</topology>
    </subcellularLocation>
    <subcellularLocation>
        <location evidence="1">Membrane</location>
        <location evidence="1">Caveola</location>
        <topology evidence="1">Multi-pass membrane protein</topology>
    </subcellularLocation>
</comment>
<dbReference type="KEGG" id="spu:100893900"/>
<dbReference type="GO" id="GO:0005044">
    <property type="term" value="F:scavenger receptor activity"/>
    <property type="evidence" value="ECO:0000318"/>
    <property type="project" value="GO_Central"/>
</dbReference>
<evidence type="ECO:0000256" key="7">
    <source>
        <dbReference type="ARBA" id="ARBA00023136"/>
    </source>
</evidence>
<dbReference type="GO" id="GO:0016020">
    <property type="term" value="C:membrane"/>
    <property type="evidence" value="ECO:0000318"/>
    <property type="project" value="GO_Central"/>
</dbReference>
<feature type="transmembrane region" description="Helical" evidence="14">
    <location>
        <begin position="12"/>
        <end position="35"/>
    </location>
</feature>
<keyword evidence="16" id="KW-1185">Reference proteome</keyword>
<keyword evidence="10" id="KW-0325">Glycoprotein</keyword>
<evidence type="ECO:0000256" key="11">
    <source>
        <dbReference type="ARBA" id="ARBA00040821"/>
    </source>
</evidence>
<feature type="region of interest" description="Disordered" evidence="13">
    <location>
        <begin position="492"/>
        <end position="513"/>
    </location>
</feature>
<protein>
    <recommendedName>
        <fullName evidence="11">Scavenger receptor class B member 1</fullName>
    </recommendedName>
    <alternativeName>
        <fullName evidence="12">SR-BI</fullName>
    </alternativeName>
</protein>
<evidence type="ECO:0000256" key="14">
    <source>
        <dbReference type="SAM" id="Phobius"/>
    </source>
</evidence>
<evidence type="ECO:0000256" key="6">
    <source>
        <dbReference type="ARBA" id="ARBA00022989"/>
    </source>
</evidence>
<keyword evidence="7 14" id="KW-0472">Membrane</keyword>
<evidence type="ECO:0000256" key="10">
    <source>
        <dbReference type="ARBA" id="ARBA00023180"/>
    </source>
</evidence>
<evidence type="ECO:0000256" key="9">
    <source>
        <dbReference type="ARBA" id="ARBA00023170"/>
    </source>
</evidence>
<evidence type="ECO:0000256" key="12">
    <source>
        <dbReference type="ARBA" id="ARBA00042244"/>
    </source>
</evidence>
<dbReference type="InParanoid" id="A0A7M7HPE4"/>
<evidence type="ECO:0000256" key="4">
    <source>
        <dbReference type="ARBA" id="ARBA00022475"/>
    </source>
</evidence>
<evidence type="ECO:0000313" key="15">
    <source>
        <dbReference type="EnsemblMetazoa" id="XP_011679031"/>
    </source>
</evidence>
<reference evidence="15" key="2">
    <citation type="submission" date="2021-01" db="UniProtKB">
        <authorList>
            <consortium name="EnsemblMetazoa"/>
        </authorList>
    </citation>
    <scope>IDENTIFICATION</scope>
</reference>
<keyword evidence="6 14" id="KW-1133">Transmembrane helix</keyword>
<dbReference type="AlphaFoldDB" id="A0A7M7HPE4"/>
<evidence type="ECO:0000256" key="13">
    <source>
        <dbReference type="SAM" id="MobiDB-lite"/>
    </source>
</evidence>
<accession>A0A7M7HPE4</accession>
<dbReference type="GeneID" id="100893900"/>
<evidence type="ECO:0000256" key="8">
    <source>
        <dbReference type="ARBA" id="ARBA00023157"/>
    </source>
</evidence>
<feature type="transmembrane region" description="Helical" evidence="14">
    <location>
        <begin position="460"/>
        <end position="478"/>
    </location>
</feature>